<evidence type="ECO:0000313" key="6">
    <source>
        <dbReference type="Proteomes" id="UP000663791"/>
    </source>
</evidence>
<organism evidence="5 6">
    <name type="scientific">Nocardioides faecalis</name>
    <dbReference type="NCBI Taxonomy" id="2803858"/>
    <lineage>
        <taxon>Bacteria</taxon>
        <taxon>Bacillati</taxon>
        <taxon>Actinomycetota</taxon>
        <taxon>Actinomycetes</taxon>
        <taxon>Propionibacteriales</taxon>
        <taxon>Nocardioidaceae</taxon>
        <taxon>Nocardioides</taxon>
    </lineage>
</organism>
<dbReference type="InterPro" id="IPR003593">
    <property type="entry name" value="AAA+_ATPase"/>
</dbReference>
<keyword evidence="3 5" id="KW-0067">ATP-binding</keyword>
<dbReference type="FunFam" id="3.40.50.300:FF:000134">
    <property type="entry name" value="Iron-enterobactin ABC transporter ATP-binding protein"/>
    <property type="match status" value="1"/>
</dbReference>
<evidence type="ECO:0000256" key="1">
    <source>
        <dbReference type="ARBA" id="ARBA00022448"/>
    </source>
</evidence>
<dbReference type="SMART" id="SM00382">
    <property type="entry name" value="AAA"/>
    <property type="match status" value="1"/>
</dbReference>
<dbReference type="Proteomes" id="UP000663791">
    <property type="component" value="Unassembled WGS sequence"/>
</dbReference>
<dbReference type="CDD" id="cd03214">
    <property type="entry name" value="ABC_Iron-Siderophores_B12_Hemin"/>
    <property type="match status" value="1"/>
</dbReference>
<dbReference type="PROSITE" id="PS50893">
    <property type="entry name" value="ABC_TRANSPORTER_2"/>
    <property type="match status" value="1"/>
</dbReference>
<reference evidence="5" key="1">
    <citation type="submission" date="2021-01" db="EMBL/GenBank/DDBJ databases">
        <title>Novel species in genus Nocardioides.</title>
        <authorList>
            <person name="Zhang G."/>
        </authorList>
    </citation>
    <scope>NUCLEOTIDE SEQUENCE</scope>
    <source>
        <strain evidence="5">Zg-536</strain>
    </source>
</reference>
<dbReference type="RefSeq" id="WP_205290387.1">
    <property type="nucleotide sequence ID" value="NZ_CP074406.1"/>
</dbReference>
<comment type="caution">
    <text evidence="5">The sequence shown here is derived from an EMBL/GenBank/DDBJ whole genome shotgun (WGS) entry which is preliminary data.</text>
</comment>
<dbReference type="GO" id="GO:0016887">
    <property type="term" value="F:ATP hydrolysis activity"/>
    <property type="evidence" value="ECO:0007669"/>
    <property type="project" value="InterPro"/>
</dbReference>
<evidence type="ECO:0000256" key="2">
    <source>
        <dbReference type="ARBA" id="ARBA00022741"/>
    </source>
</evidence>
<keyword evidence="2" id="KW-0547">Nucleotide-binding</keyword>
<gene>
    <name evidence="5" type="ORF">JK386_04220</name>
</gene>
<proteinExistence type="predicted"/>
<dbReference type="SUPFAM" id="SSF52540">
    <property type="entry name" value="P-loop containing nucleoside triphosphate hydrolases"/>
    <property type="match status" value="1"/>
</dbReference>
<evidence type="ECO:0000259" key="4">
    <source>
        <dbReference type="PROSITE" id="PS50893"/>
    </source>
</evidence>
<dbReference type="Gene3D" id="3.40.50.300">
    <property type="entry name" value="P-loop containing nucleotide triphosphate hydrolases"/>
    <property type="match status" value="1"/>
</dbReference>
<dbReference type="PANTHER" id="PTHR42794:SF2">
    <property type="entry name" value="ABC TRANSPORTER ATP-BINDING PROTEIN"/>
    <property type="match status" value="1"/>
</dbReference>
<dbReference type="GO" id="GO:0005524">
    <property type="term" value="F:ATP binding"/>
    <property type="evidence" value="ECO:0007669"/>
    <property type="project" value="UniProtKB-KW"/>
</dbReference>
<dbReference type="Pfam" id="PF00005">
    <property type="entry name" value="ABC_tran"/>
    <property type="match status" value="1"/>
</dbReference>
<name>A0A938Y7U8_9ACTN</name>
<dbReference type="AlphaFoldDB" id="A0A938Y7U8"/>
<dbReference type="PANTHER" id="PTHR42794">
    <property type="entry name" value="HEMIN IMPORT ATP-BINDING PROTEIN HMUV"/>
    <property type="match status" value="1"/>
</dbReference>
<sequence length="274" mass="28441">MSTTPRAPRDGTAAGTAGAVQVARVGATAGGHTLLHDVSFTVPTGAVSALVGPNGAGKSTLLRALSGAGPRAGGSVHLGSQDLFALSRRERARRVALVEQEVRSEFALTVRQAVALGRTPHQSRWSLTAADDDTVVEDALVRAGAAELAGRELGTLSGGEQQRVQLARALAQQPELLLLDEPTNHLDVRAQLRTLGLLRELAADGVTVLAALHDLNLAASYCDHVVVLADGRVRASGPVAPTLTPALIAETYGVQADVLTHPRTGRPLIAFSPR</sequence>
<dbReference type="PROSITE" id="PS00211">
    <property type="entry name" value="ABC_TRANSPORTER_1"/>
    <property type="match status" value="1"/>
</dbReference>
<dbReference type="InterPro" id="IPR003439">
    <property type="entry name" value="ABC_transporter-like_ATP-bd"/>
</dbReference>
<protein>
    <submittedName>
        <fullName evidence="5">ATP-binding cassette domain-containing protein</fullName>
    </submittedName>
</protein>
<feature type="domain" description="ABC transporter" evidence="4">
    <location>
        <begin position="20"/>
        <end position="255"/>
    </location>
</feature>
<evidence type="ECO:0000313" key="5">
    <source>
        <dbReference type="EMBL" id="MBM9459096.1"/>
    </source>
</evidence>
<dbReference type="InterPro" id="IPR017871">
    <property type="entry name" value="ABC_transporter-like_CS"/>
</dbReference>
<accession>A0A938Y7U8</accession>
<keyword evidence="1" id="KW-0813">Transport</keyword>
<evidence type="ECO:0000256" key="3">
    <source>
        <dbReference type="ARBA" id="ARBA00022840"/>
    </source>
</evidence>
<dbReference type="EMBL" id="JAERTX010000003">
    <property type="protein sequence ID" value="MBM9459096.1"/>
    <property type="molecule type" value="Genomic_DNA"/>
</dbReference>
<keyword evidence="6" id="KW-1185">Reference proteome</keyword>
<dbReference type="InterPro" id="IPR027417">
    <property type="entry name" value="P-loop_NTPase"/>
</dbReference>